<dbReference type="RefSeq" id="WP_234901747.1">
    <property type="nucleotide sequence ID" value="NZ_JAANOW010000005.1"/>
</dbReference>
<sequence>MRWPAVMVTALSAFVVAAPVTARAATDPAPELVQAVLAARDGGCGPLNYNPTVEHAADIVNRSTFTYLDHSAQNVPADGPHPTAILRDLGIDTGKAISLQGAAHDEADAIRGLLLEGRDVIPDCSYTDFGVSHLYEPGSGYHLAVAVLVGTS</sequence>
<evidence type="ECO:0000313" key="3">
    <source>
        <dbReference type="Proteomes" id="UP000547444"/>
    </source>
</evidence>
<organism evidence="2 3">
    <name type="scientific">Mycolicibacterium fluoranthenivorans</name>
    <dbReference type="NCBI Taxonomy" id="258505"/>
    <lineage>
        <taxon>Bacteria</taxon>
        <taxon>Bacillati</taxon>
        <taxon>Actinomycetota</taxon>
        <taxon>Actinomycetes</taxon>
        <taxon>Mycobacteriales</taxon>
        <taxon>Mycobacteriaceae</taxon>
        <taxon>Mycolicibacterium</taxon>
    </lineage>
</organism>
<name>A0A7X5U5Y9_9MYCO</name>
<evidence type="ECO:0000256" key="1">
    <source>
        <dbReference type="SAM" id="SignalP"/>
    </source>
</evidence>
<evidence type="ECO:0008006" key="4">
    <source>
        <dbReference type="Google" id="ProtNLM"/>
    </source>
</evidence>
<feature type="chain" id="PRO_5031497095" description="CAP domain-containing protein" evidence="1">
    <location>
        <begin position="25"/>
        <end position="152"/>
    </location>
</feature>
<reference evidence="2 3" key="1">
    <citation type="submission" date="2020-03" db="EMBL/GenBank/DDBJ databases">
        <title>Sequencing the genomes of 1000 actinobacteria strains.</title>
        <authorList>
            <person name="Klenk H.-P."/>
        </authorList>
    </citation>
    <scope>NUCLEOTIDE SEQUENCE [LARGE SCALE GENOMIC DNA]</scope>
    <source>
        <strain evidence="2 3">DSM 44556</strain>
    </source>
</reference>
<evidence type="ECO:0000313" key="2">
    <source>
        <dbReference type="EMBL" id="NIH99065.1"/>
    </source>
</evidence>
<dbReference type="AlphaFoldDB" id="A0A7X5U5Y9"/>
<feature type="signal peptide" evidence="1">
    <location>
        <begin position="1"/>
        <end position="24"/>
    </location>
</feature>
<gene>
    <name evidence="2" type="ORF">FHU31_006089</name>
</gene>
<protein>
    <recommendedName>
        <fullName evidence="4">CAP domain-containing protein</fullName>
    </recommendedName>
</protein>
<keyword evidence="1" id="KW-0732">Signal</keyword>
<dbReference type="EMBL" id="JAANOW010000005">
    <property type="protein sequence ID" value="NIH99065.1"/>
    <property type="molecule type" value="Genomic_DNA"/>
</dbReference>
<comment type="caution">
    <text evidence="2">The sequence shown here is derived from an EMBL/GenBank/DDBJ whole genome shotgun (WGS) entry which is preliminary data.</text>
</comment>
<accession>A0A7X5U5Y9</accession>
<proteinExistence type="predicted"/>
<keyword evidence="3" id="KW-1185">Reference proteome</keyword>
<dbReference type="Proteomes" id="UP000547444">
    <property type="component" value="Unassembled WGS sequence"/>
</dbReference>